<name>A0A1T3NX06_9ACTN</name>
<accession>A0A1T3NX06</accession>
<evidence type="ECO:0000256" key="2">
    <source>
        <dbReference type="SAM" id="Phobius"/>
    </source>
</evidence>
<keyword evidence="2" id="KW-1133">Transmembrane helix</keyword>
<keyword evidence="4" id="KW-1185">Reference proteome</keyword>
<evidence type="ECO:0000313" key="3">
    <source>
        <dbReference type="EMBL" id="OPC81373.1"/>
    </source>
</evidence>
<feature type="compositionally biased region" description="Low complexity" evidence="1">
    <location>
        <begin position="111"/>
        <end position="152"/>
    </location>
</feature>
<dbReference type="Proteomes" id="UP000190037">
    <property type="component" value="Unassembled WGS sequence"/>
</dbReference>
<organism evidence="3 4">
    <name type="scientific">Embleya scabrispora</name>
    <dbReference type="NCBI Taxonomy" id="159449"/>
    <lineage>
        <taxon>Bacteria</taxon>
        <taxon>Bacillati</taxon>
        <taxon>Actinomycetota</taxon>
        <taxon>Actinomycetes</taxon>
        <taxon>Kitasatosporales</taxon>
        <taxon>Streptomycetaceae</taxon>
        <taxon>Embleya</taxon>
    </lineage>
</organism>
<reference evidence="3 4" key="1">
    <citation type="submission" date="2017-03" db="EMBL/GenBank/DDBJ databases">
        <title>Draft genome sequence of Streptomyces scabrisporus NF3, endophyte isolated from Amphipterygium adstringens.</title>
        <authorList>
            <person name="Vazquez M."/>
            <person name="Ceapa C.D."/>
            <person name="Rodriguez Luna D."/>
            <person name="Sanchez Esquivel S."/>
        </authorList>
    </citation>
    <scope>NUCLEOTIDE SEQUENCE [LARGE SCALE GENOMIC DNA]</scope>
    <source>
        <strain evidence="3 4">NF3</strain>
    </source>
</reference>
<comment type="caution">
    <text evidence="3">The sequence shown here is derived from an EMBL/GenBank/DDBJ whole genome shotgun (WGS) entry which is preliminary data.</text>
</comment>
<evidence type="ECO:0000256" key="1">
    <source>
        <dbReference type="SAM" id="MobiDB-lite"/>
    </source>
</evidence>
<feature type="transmembrane region" description="Helical" evidence="2">
    <location>
        <begin position="30"/>
        <end position="52"/>
    </location>
</feature>
<gene>
    <name evidence="3" type="ORF">B4N89_10835</name>
</gene>
<dbReference type="AlphaFoldDB" id="A0A1T3NX06"/>
<protein>
    <submittedName>
        <fullName evidence="3">Uncharacterized protein</fullName>
    </submittedName>
</protein>
<dbReference type="EMBL" id="MWQN01000001">
    <property type="protein sequence ID" value="OPC81373.1"/>
    <property type="molecule type" value="Genomic_DNA"/>
</dbReference>
<feature type="region of interest" description="Disordered" evidence="1">
    <location>
        <begin position="60"/>
        <end position="165"/>
    </location>
</feature>
<sequence>MALIAGVVFTGIAIAYLLRAGGHALISPEWSLATAAIGVGLAGLAGALWSMLPPGRSEAAPTPPAGFFTPAASEPGGTAFGGREGHEDHVGTLGVGTLGPKPAAGFESDIEAGTGIEAAAETETENMAVVEAPAEPDSPAGSSAAPAAASDGGPDDTPPAVDLTK</sequence>
<evidence type="ECO:0000313" key="4">
    <source>
        <dbReference type="Proteomes" id="UP000190037"/>
    </source>
</evidence>
<keyword evidence="2" id="KW-0472">Membrane</keyword>
<keyword evidence="2" id="KW-0812">Transmembrane</keyword>
<proteinExistence type="predicted"/>